<evidence type="ECO:0000313" key="9">
    <source>
        <dbReference type="Proteomes" id="UP001085076"/>
    </source>
</evidence>
<keyword evidence="7" id="KW-0812">Transmembrane</keyword>
<dbReference type="GO" id="GO:0005506">
    <property type="term" value="F:iron ion binding"/>
    <property type="evidence" value="ECO:0007669"/>
    <property type="project" value="InterPro"/>
</dbReference>
<evidence type="ECO:0000256" key="4">
    <source>
        <dbReference type="ARBA" id="ARBA00023004"/>
    </source>
</evidence>
<keyword evidence="2 5" id="KW-0479">Metal-binding</keyword>
<feature type="binding site" description="axial binding residue" evidence="5">
    <location>
        <position position="455"/>
    </location>
    <ligand>
        <name>heme</name>
        <dbReference type="ChEBI" id="CHEBI:30413"/>
    </ligand>
    <ligandPart>
        <name>Fe</name>
        <dbReference type="ChEBI" id="CHEBI:18248"/>
    </ligandPart>
</feature>
<keyword evidence="6" id="KW-0503">Monooxygenase</keyword>
<dbReference type="Pfam" id="PF00067">
    <property type="entry name" value="p450"/>
    <property type="match status" value="1"/>
</dbReference>
<name>A0A9D5CS42_9LILI</name>
<dbReference type="GO" id="GO:0006629">
    <property type="term" value="P:lipid metabolic process"/>
    <property type="evidence" value="ECO:0007669"/>
    <property type="project" value="UniProtKB-ARBA"/>
</dbReference>
<dbReference type="AlphaFoldDB" id="A0A9D5CS42"/>
<dbReference type="PROSITE" id="PS00086">
    <property type="entry name" value="CYTOCHROME_P450"/>
    <property type="match status" value="1"/>
</dbReference>
<dbReference type="Gene3D" id="1.10.630.10">
    <property type="entry name" value="Cytochrome P450"/>
    <property type="match status" value="1"/>
</dbReference>
<dbReference type="InterPro" id="IPR001128">
    <property type="entry name" value="Cyt_P450"/>
</dbReference>
<dbReference type="OrthoDB" id="1470350at2759"/>
<sequence>METTTLPLLNLTSVFVTILTLLLLLFLRSRQHRAANHCPCTHPIIGNLIAFLANRHRFLDWATELLASSPTRTIEVRGPFGLTRGVCTAEPTVVDHLLRANFPNYVKGQRFHSVLSDLLGRGIFNADDVLWALQRKIASREFTTRSLKIFVSDSVRFETNTRLLPRLAAAADSGEALDLQDVLRRFGFDNICRVAFGIDAAALSVHPQHQQEEPFFSAFDEAVEISAARFFNPVPWLWKGKRMLNLGSERKLRIAIQAIDAYAMKIIAARREQSGDEKQDLLSRFMLALEQDDGELGVLFQDETEKTRFLRDIVISFILAGKDSTSSALTWLFWLLSMNRHCEGRIISELGDESEYDDLKGMNYLHASISEALRLYPPVPIDSRLVVADDVLPDGTEVRAGWFADYSAYAMGRMERVWGRDCGEFVPERWLDEKGEFRGVEAVKFPVFHAGPRTCLGREMAYVQMKSVVSSVLREFEVEPVVVDGRKGMPEYEFSLTLRMRGGFPVRIKRRVRA</sequence>
<protein>
    <recommendedName>
        <fullName evidence="10">Cytochrome P450</fullName>
    </recommendedName>
</protein>
<keyword evidence="9" id="KW-1185">Reference proteome</keyword>
<dbReference type="GO" id="GO:0020037">
    <property type="term" value="F:heme binding"/>
    <property type="evidence" value="ECO:0007669"/>
    <property type="project" value="InterPro"/>
</dbReference>
<accession>A0A9D5CS42</accession>
<dbReference type="Proteomes" id="UP001085076">
    <property type="component" value="Miscellaneous, Linkage group lg03"/>
</dbReference>
<organism evidence="8 9">
    <name type="scientific">Dioscorea zingiberensis</name>
    <dbReference type="NCBI Taxonomy" id="325984"/>
    <lineage>
        <taxon>Eukaryota</taxon>
        <taxon>Viridiplantae</taxon>
        <taxon>Streptophyta</taxon>
        <taxon>Embryophyta</taxon>
        <taxon>Tracheophyta</taxon>
        <taxon>Spermatophyta</taxon>
        <taxon>Magnoliopsida</taxon>
        <taxon>Liliopsida</taxon>
        <taxon>Dioscoreales</taxon>
        <taxon>Dioscoreaceae</taxon>
        <taxon>Dioscorea</taxon>
    </lineage>
</organism>
<keyword evidence="7" id="KW-0472">Membrane</keyword>
<feature type="transmembrane region" description="Helical" evidence="7">
    <location>
        <begin position="6"/>
        <end position="27"/>
    </location>
</feature>
<evidence type="ECO:0000256" key="5">
    <source>
        <dbReference type="PIRSR" id="PIRSR602401-1"/>
    </source>
</evidence>
<evidence type="ECO:0000256" key="1">
    <source>
        <dbReference type="ARBA" id="ARBA00010617"/>
    </source>
</evidence>
<gene>
    <name evidence="8" type="ORF">J5N97_014319</name>
</gene>
<keyword evidence="4 5" id="KW-0408">Iron</keyword>
<dbReference type="CDD" id="cd11064">
    <property type="entry name" value="CYP86A"/>
    <property type="match status" value="1"/>
</dbReference>
<dbReference type="PRINTS" id="PR00463">
    <property type="entry name" value="EP450I"/>
</dbReference>
<dbReference type="InterPro" id="IPR036396">
    <property type="entry name" value="Cyt_P450_sf"/>
</dbReference>
<dbReference type="PANTHER" id="PTHR24296">
    <property type="entry name" value="CYTOCHROME P450"/>
    <property type="match status" value="1"/>
</dbReference>
<comment type="cofactor">
    <cofactor evidence="5">
        <name>heme</name>
        <dbReference type="ChEBI" id="CHEBI:30413"/>
    </cofactor>
</comment>
<dbReference type="PRINTS" id="PR00385">
    <property type="entry name" value="P450"/>
</dbReference>
<dbReference type="InterPro" id="IPR017972">
    <property type="entry name" value="Cyt_P450_CS"/>
</dbReference>
<reference evidence="8" key="2">
    <citation type="journal article" date="2022" name="Hortic Res">
        <title>The genome of Dioscorea zingiberensis sheds light on the biosynthesis, origin and evolution of the medicinally important diosgenin saponins.</title>
        <authorList>
            <person name="Li Y."/>
            <person name="Tan C."/>
            <person name="Li Z."/>
            <person name="Guo J."/>
            <person name="Li S."/>
            <person name="Chen X."/>
            <person name="Wang C."/>
            <person name="Dai X."/>
            <person name="Yang H."/>
            <person name="Song W."/>
            <person name="Hou L."/>
            <person name="Xu J."/>
            <person name="Tong Z."/>
            <person name="Xu A."/>
            <person name="Yuan X."/>
            <person name="Wang W."/>
            <person name="Yang Q."/>
            <person name="Chen L."/>
            <person name="Sun Z."/>
            <person name="Wang K."/>
            <person name="Pan B."/>
            <person name="Chen J."/>
            <person name="Bao Y."/>
            <person name="Liu F."/>
            <person name="Qi X."/>
            <person name="Gang D.R."/>
            <person name="Wen J."/>
            <person name="Li J."/>
        </authorList>
    </citation>
    <scope>NUCLEOTIDE SEQUENCE</scope>
    <source>
        <strain evidence="8">Dzin_1.0</strain>
    </source>
</reference>
<dbReference type="InterPro" id="IPR002401">
    <property type="entry name" value="Cyt_P450_E_grp-I"/>
</dbReference>
<evidence type="ECO:0000256" key="6">
    <source>
        <dbReference type="RuleBase" id="RU000461"/>
    </source>
</evidence>
<evidence type="ECO:0008006" key="10">
    <source>
        <dbReference type="Google" id="ProtNLM"/>
    </source>
</evidence>
<dbReference type="EMBL" id="JAGGNH010000003">
    <property type="protein sequence ID" value="KAJ0978845.1"/>
    <property type="molecule type" value="Genomic_DNA"/>
</dbReference>
<keyword evidence="5 6" id="KW-0349">Heme</keyword>
<dbReference type="SUPFAM" id="SSF48264">
    <property type="entry name" value="Cytochrome P450"/>
    <property type="match status" value="1"/>
</dbReference>
<evidence type="ECO:0000256" key="2">
    <source>
        <dbReference type="ARBA" id="ARBA00022723"/>
    </source>
</evidence>
<evidence type="ECO:0000313" key="8">
    <source>
        <dbReference type="EMBL" id="KAJ0978845.1"/>
    </source>
</evidence>
<comment type="caution">
    <text evidence="8">The sequence shown here is derived from an EMBL/GenBank/DDBJ whole genome shotgun (WGS) entry which is preliminary data.</text>
</comment>
<comment type="similarity">
    <text evidence="1 6">Belongs to the cytochrome P450 family.</text>
</comment>
<keyword evidence="7" id="KW-1133">Transmembrane helix</keyword>
<keyword evidence="3 6" id="KW-0560">Oxidoreductase</keyword>
<dbReference type="GO" id="GO:0016705">
    <property type="term" value="F:oxidoreductase activity, acting on paired donors, with incorporation or reduction of molecular oxygen"/>
    <property type="evidence" value="ECO:0007669"/>
    <property type="project" value="InterPro"/>
</dbReference>
<evidence type="ECO:0000256" key="3">
    <source>
        <dbReference type="ARBA" id="ARBA00023002"/>
    </source>
</evidence>
<evidence type="ECO:0000256" key="7">
    <source>
        <dbReference type="SAM" id="Phobius"/>
    </source>
</evidence>
<dbReference type="GO" id="GO:0004497">
    <property type="term" value="F:monooxygenase activity"/>
    <property type="evidence" value="ECO:0007669"/>
    <property type="project" value="UniProtKB-KW"/>
</dbReference>
<reference evidence="8" key="1">
    <citation type="submission" date="2021-03" db="EMBL/GenBank/DDBJ databases">
        <authorList>
            <person name="Li Z."/>
            <person name="Yang C."/>
        </authorList>
    </citation>
    <scope>NUCLEOTIDE SEQUENCE</scope>
    <source>
        <strain evidence="8">Dzin_1.0</strain>
        <tissue evidence="8">Leaf</tissue>
    </source>
</reference>
<proteinExistence type="inferred from homology"/>